<sequence>EPYQQASASFLLPRGVGLVWIPHLRRYKSPAREDLLALFGSHTSLGLYTDEKTIPVGDWGDSNTKSAWGRCSHCALLFISPNTGGSGKFFVSNVTCPGCLKASDIHSFVAKTRIRNI</sequence>
<evidence type="ECO:0000313" key="1">
    <source>
        <dbReference type="EMBL" id="CAE8596146.1"/>
    </source>
</evidence>
<dbReference type="EMBL" id="CAJNNV010008375">
    <property type="protein sequence ID" value="CAE8596146.1"/>
    <property type="molecule type" value="Genomic_DNA"/>
</dbReference>
<feature type="non-terminal residue" evidence="1">
    <location>
        <position position="1"/>
    </location>
</feature>
<dbReference type="Proteomes" id="UP000654075">
    <property type="component" value="Unassembled WGS sequence"/>
</dbReference>
<accession>A0A813EBY4</accession>
<organism evidence="1 2">
    <name type="scientific">Polarella glacialis</name>
    <name type="common">Dinoflagellate</name>
    <dbReference type="NCBI Taxonomy" id="89957"/>
    <lineage>
        <taxon>Eukaryota</taxon>
        <taxon>Sar</taxon>
        <taxon>Alveolata</taxon>
        <taxon>Dinophyceae</taxon>
        <taxon>Suessiales</taxon>
        <taxon>Suessiaceae</taxon>
        <taxon>Polarella</taxon>
    </lineage>
</organism>
<comment type="caution">
    <text evidence="1">The sequence shown here is derived from an EMBL/GenBank/DDBJ whole genome shotgun (WGS) entry which is preliminary data.</text>
</comment>
<reference evidence="1" key="1">
    <citation type="submission" date="2021-02" db="EMBL/GenBank/DDBJ databases">
        <authorList>
            <person name="Dougan E. K."/>
            <person name="Rhodes N."/>
            <person name="Thang M."/>
            <person name="Chan C."/>
        </authorList>
    </citation>
    <scope>NUCLEOTIDE SEQUENCE</scope>
</reference>
<keyword evidence="2" id="KW-1185">Reference proteome</keyword>
<name>A0A813EBY4_POLGL</name>
<gene>
    <name evidence="1" type="ORF">PGLA1383_LOCUS14615</name>
</gene>
<proteinExistence type="predicted"/>
<evidence type="ECO:0000313" key="2">
    <source>
        <dbReference type="Proteomes" id="UP000654075"/>
    </source>
</evidence>
<dbReference type="AlphaFoldDB" id="A0A813EBY4"/>
<protein>
    <submittedName>
        <fullName evidence="1">Uncharacterized protein</fullName>
    </submittedName>
</protein>